<dbReference type="Pfam" id="PF13715">
    <property type="entry name" value="CarbopepD_reg_2"/>
    <property type="match status" value="1"/>
</dbReference>
<dbReference type="NCBIfam" id="TIGR04056">
    <property type="entry name" value="OMP_RagA_SusC"/>
    <property type="match status" value="1"/>
</dbReference>
<dbReference type="SUPFAM" id="SSF49464">
    <property type="entry name" value="Carboxypeptidase regulatory domain-like"/>
    <property type="match status" value="1"/>
</dbReference>
<organism evidence="11 12">
    <name type="scientific">Flectobacillus roseus</name>
    <dbReference type="NCBI Taxonomy" id="502259"/>
    <lineage>
        <taxon>Bacteria</taxon>
        <taxon>Pseudomonadati</taxon>
        <taxon>Bacteroidota</taxon>
        <taxon>Cytophagia</taxon>
        <taxon>Cytophagales</taxon>
        <taxon>Flectobacillaceae</taxon>
        <taxon>Flectobacillus</taxon>
    </lineage>
</organism>
<reference evidence="11 12" key="1">
    <citation type="submission" date="2023-05" db="EMBL/GenBank/DDBJ databases">
        <title>Novel species of genus Flectobacillus isolated from stream in China.</title>
        <authorList>
            <person name="Lu H."/>
        </authorList>
    </citation>
    <scope>NUCLEOTIDE SEQUENCE [LARGE SCALE GENOMIC DNA]</scope>
    <source>
        <strain evidence="11 12">KCTC 42575</strain>
    </source>
</reference>
<dbReference type="NCBIfam" id="TIGR04057">
    <property type="entry name" value="SusC_RagA_signa"/>
    <property type="match status" value="1"/>
</dbReference>
<evidence type="ECO:0000259" key="9">
    <source>
        <dbReference type="Pfam" id="PF07715"/>
    </source>
</evidence>
<dbReference type="InterPro" id="IPR008969">
    <property type="entry name" value="CarboxyPept-like_regulatory"/>
</dbReference>
<protein>
    <submittedName>
        <fullName evidence="11">SusC/RagA family TonB-linked outer membrane protein</fullName>
    </submittedName>
</protein>
<dbReference type="Gene3D" id="2.170.130.10">
    <property type="entry name" value="TonB-dependent receptor, plug domain"/>
    <property type="match status" value="1"/>
</dbReference>
<evidence type="ECO:0000313" key="11">
    <source>
        <dbReference type="EMBL" id="MDI9859368.1"/>
    </source>
</evidence>
<feature type="chain" id="PRO_5046312711" evidence="8">
    <location>
        <begin position="26"/>
        <end position="1133"/>
    </location>
</feature>
<accession>A0ABT6Y719</accession>
<evidence type="ECO:0000256" key="4">
    <source>
        <dbReference type="ARBA" id="ARBA00022692"/>
    </source>
</evidence>
<keyword evidence="12" id="KW-1185">Reference proteome</keyword>
<dbReference type="Gene3D" id="2.40.170.20">
    <property type="entry name" value="TonB-dependent receptor, beta-barrel domain"/>
    <property type="match status" value="1"/>
</dbReference>
<dbReference type="InterPro" id="IPR036942">
    <property type="entry name" value="Beta-barrel_TonB_sf"/>
</dbReference>
<evidence type="ECO:0000256" key="6">
    <source>
        <dbReference type="ARBA" id="ARBA00023237"/>
    </source>
</evidence>
<evidence type="ECO:0000259" key="10">
    <source>
        <dbReference type="Pfam" id="PF16344"/>
    </source>
</evidence>
<feature type="signal peptide" evidence="8">
    <location>
        <begin position="1"/>
        <end position="25"/>
    </location>
</feature>
<dbReference type="Pfam" id="PF07715">
    <property type="entry name" value="Plug"/>
    <property type="match status" value="1"/>
</dbReference>
<gene>
    <name evidence="11" type="ORF">QM524_09125</name>
</gene>
<dbReference type="Gene3D" id="3.55.50.30">
    <property type="match status" value="1"/>
</dbReference>
<dbReference type="InterPro" id="IPR023997">
    <property type="entry name" value="TonB-dep_OMP_SusC/RagA_CS"/>
</dbReference>
<keyword evidence="3 7" id="KW-1134">Transmembrane beta strand</keyword>
<comment type="subcellular location">
    <subcellularLocation>
        <location evidence="1 7">Cell outer membrane</location>
        <topology evidence="1 7">Multi-pass membrane protein</topology>
    </subcellularLocation>
</comment>
<feature type="domain" description="TonB-dependent receptor plug" evidence="9">
    <location>
        <begin position="215"/>
        <end position="344"/>
    </location>
</feature>
<feature type="domain" description="Protein FecR C-terminal" evidence="10">
    <location>
        <begin position="35"/>
        <end position="101"/>
    </location>
</feature>
<evidence type="ECO:0000313" key="12">
    <source>
        <dbReference type="Proteomes" id="UP001236507"/>
    </source>
</evidence>
<evidence type="ECO:0000256" key="2">
    <source>
        <dbReference type="ARBA" id="ARBA00022448"/>
    </source>
</evidence>
<dbReference type="Proteomes" id="UP001236507">
    <property type="component" value="Unassembled WGS sequence"/>
</dbReference>
<name>A0ABT6Y719_9BACT</name>
<keyword evidence="2 7" id="KW-0813">Transport</keyword>
<dbReference type="EMBL" id="JASHIF010000008">
    <property type="protein sequence ID" value="MDI9859368.1"/>
    <property type="molecule type" value="Genomic_DNA"/>
</dbReference>
<dbReference type="InterPro" id="IPR012910">
    <property type="entry name" value="Plug_dom"/>
</dbReference>
<dbReference type="PROSITE" id="PS52016">
    <property type="entry name" value="TONB_DEPENDENT_REC_3"/>
    <property type="match status" value="1"/>
</dbReference>
<dbReference type="InterPro" id="IPR023996">
    <property type="entry name" value="TonB-dep_OMP_SusC/RagA"/>
</dbReference>
<evidence type="ECO:0000256" key="8">
    <source>
        <dbReference type="SAM" id="SignalP"/>
    </source>
</evidence>
<keyword evidence="8" id="KW-0732">Signal</keyword>
<proteinExistence type="inferred from homology"/>
<comment type="caution">
    <text evidence="11">The sequence shown here is derived from an EMBL/GenBank/DDBJ whole genome shotgun (WGS) entry which is preliminary data.</text>
</comment>
<dbReference type="SUPFAM" id="SSF56935">
    <property type="entry name" value="Porins"/>
    <property type="match status" value="1"/>
</dbReference>
<dbReference type="Gene3D" id="2.60.40.1120">
    <property type="entry name" value="Carboxypeptidase-like, regulatory domain"/>
    <property type="match status" value="1"/>
</dbReference>
<comment type="similarity">
    <text evidence="7">Belongs to the TonB-dependent receptor family.</text>
</comment>
<evidence type="ECO:0000256" key="1">
    <source>
        <dbReference type="ARBA" id="ARBA00004571"/>
    </source>
</evidence>
<sequence>MKISIIQFCIAVMFAGVSFARVATAQDYLSQKVNLTIENRDLKDIMSVLESQTNIKFTYRPKILTTTKYSFSFNQTLLSDALNKIFLPLGLTYRVISNQVILTKESEQLTTSSVLPVGQDMVFQTVTGKVTDENGNPMAGVTVLIQGTQKGTNTDSKGNYKISIENEKAILLFSFIGYKKQAVVVGSRSVINVSMVADNTSLEEVVVVGYGELKKSDVTGSVSKLKVDGNEDKPIASVDQLIQGRVSGVQITQNSGAPGSGMTFLIRGASSVTGSNQPLIILDGYPIETDQRSLTPNTGSSFWETSVPPTNPLAAINPNDIESIEVLKDASSTAIYGSRGANGVVLITTKRGKNNRDQFSYSFRTDFSRLPRTIDVLRTPEFIQYANEGAINSKRDSVYKAAQIPDLLKTDSYWQDAVVQQGVSQDHQLSFTGGDEKTKYSISGNYFTQQGIIKNAQFDRGSIRINLDRQVLPKLKVSGSFNGTISVDRSSQQSNSNGDQSGSVITGALRYRPIVPIFATEGDDDPNIGAEGNPLTIISLGKNISRSNVVLANLKATYTIVKDLTFLVNTGVNNTNARRDNFQPFGTFAGRNQGYAYYGESSAFNFLIENTLNFNKTIAKKHRINAVVGYTWQEWNNKSSGVQATQFVSEALAGANLQLASTASVPVTTNQKWALQSVLGRFNYSFDNRYLFTLTGRVDGSTRLAEGNQWAFFPSVATGWNVHNEPFMKTQKFINELKVRASYGLSGNQSIGVGSSKDVVGTTRTVLNGAIITALAPTSLGNSNLGWEITRQANVGIDFTILNNKLKFGFEAYHRKTSDLLINLSLPGSTGFTSYATNFGEVENKGLEFEADVMILDGKFKWNAAGNISFNRNKVISLGNGVQLFGASYLSVGSIGLGQPANTALAGYPIGAFFGYQVNGVYQNADEVAAGPKDPTNPTPGDIKYVDTNGDGQISVADRTIIGNPYPDYTFGFTNDFRYKNFNLNVFFMGNIGQDVMNLNRHILDALTFTTGANVRTEAWEGRWQGEGTSNYYPQARNVGNAFRGRLSNFYLEDGSFIRLKNITLSYNLPAKTLKWLKGAKVYVSATNLITWTNYKGYDPEVSANATSSLTPSVDFGTVPQFRTYSTGINLTF</sequence>
<dbReference type="InterPro" id="IPR039426">
    <property type="entry name" value="TonB-dep_rcpt-like"/>
</dbReference>
<dbReference type="InterPro" id="IPR032508">
    <property type="entry name" value="FecR_C"/>
</dbReference>
<keyword evidence="6 7" id="KW-0998">Cell outer membrane</keyword>
<keyword evidence="5 7" id="KW-0472">Membrane</keyword>
<evidence type="ECO:0000256" key="7">
    <source>
        <dbReference type="PROSITE-ProRule" id="PRU01360"/>
    </source>
</evidence>
<dbReference type="InterPro" id="IPR037066">
    <property type="entry name" value="Plug_dom_sf"/>
</dbReference>
<evidence type="ECO:0000256" key="5">
    <source>
        <dbReference type="ARBA" id="ARBA00023136"/>
    </source>
</evidence>
<dbReference type="Pfam" id="PF16344">
    <property type="entry name" value="FecR_C"/>
    <property type="match status" value="1"/>
</dbReference>
<keyword evidence="4 7" id="KW-0812">Transmembrane</keyword>
<evidence type="ECO:0000256" key="3">
    <source>
        <dbReference type="ARBA" id="ARBA00022452"/>
    </source>
</evidence>
<dbReference type="RefSeq" id="WP_283344325.1">
    <property type="nucleotide sequence ID" value="NZ_JASHIF010000008.1"/>
</dbReference>